<dbReference type="PANTHER" id="PTHR12050:SF0">
    <property type="entry name" value="RH04491P"/>
    <property type="match status" value="1"/>
</dbReference>
<evidence type="ECO:0000256" key="3">
    <source>
        <dbReference type="ARBA" id="ARBA00022692"/>
    </source>
</evidence>
<keyword evidence="9" id="KW-1185">Reference proteome</keyword>
<comment type="similarity">
    <text evidence="2">Belongs to the OB-RGRP/VPS55 family.</text>
</comment>
<reference evidence="9" key="1">
    <citation type="journal article" date="2018" name="Nat. Microbiol.">
        <title>Leveraging single-cell genomics to expand the fungal tree of life.</title>
        <authorList>
            <person name="Ahrendt S.R."/>
            <person name="Quandt C.A."/>
            <person name="Ciobanu D."/>
            <person name="Clum A."/>
            <person name="Salamov A."/>
            <person name="Andreopoulos B."/>
            <person name="Cheng J.F."/>
            <person name="Woyke T."/>
            <person name="Pelin A."/>
            <person name="Henrissat B."/>
            <person name="Reynolds N.K."/>
            <person name="Benny G.L."/>
            <person name="Smith M.E."/>
            <person name="James T.Y."/>
            <person name="Grigoriev I.V."/>
        </authorList>
    </citation>
    <scope>NUCLEOTIDE SEQUENCE [LARGE SCALE GENOMIC DNA]</scope>
    <source>
        <strain evidence="9">RSA 1356</strain>
    </source>
</reference>
<evidence type="ECO:0000256" key="2">
    <source>
        <dbReference type="ARBA" id="ARBA00005645"/>
    </source>
</evidence>
<keyword evidence="3 6" id="KW-0812">Transmembrane</keyword>
<evidence type="ECO:0000256" key="4">
    <source>
        <dbReference type="ARBA" id="ARBA00022989"/>
    </source>
</evidence>
<organism evidence="8 9">
    <name type="scientific">Thamnocephalis sphaerospora</name>
    <dbReference type="NCBI Taxonomy" id="78915"/>
    <lineage>
        <taxon>Eukaryota</taxon>
        <taxon>Fungi</taxon>
        <taxon>Fungi incertae sedis</taxon>
        <taxon>Zoopagomycota</taxon>
        <taxon>Zoopagomycotina</taxon>
        <taxon>Zoopagomycetes</taxon>
        <taxon>Zoopagales</taxon>
        <taxon>Sigmoideomycetaceae</taxon>
        <taxon>Thamnocephalis</taxon>
    </lineage>
</organism>
<proteinExistence type="inferred from homology"/>
<evidence type="ECO:0000256" key="6">
    <source>
        <dbReference type="SAM" id="Phobius"/>
    </source>
</evidence>
<feature type="transmembrane region" description="Helical" evidence="6">
    <location>
        <begin position="97"/>
        <end position="117"/>
    </location>
</feature>
<dbReference type="PANTHER" id="PTHR12050">
    <property type="entry name" value="LEPTIN RECEPTOR-RELATED"/>
    <property type="match status" value="1"/>
</dbReference>
<dbReference type="GO" id="GO:0032511">
    <property type="term" value="P:late endosome to vacuole transport via multivesicular body sorting pathway"/>
    <property type="evidence" value="ECO:0007669"/>
    <property type="project" value="TreeGrafter"/>
</dbReference>
<dbReference type="PROSITE" id="PS51257">
    <property type="entry name" value="PROKAR_LIPOPROTEIN"/>
    <property type="match status" value="1"/>
</dbReference>
<dbReference type="Proteomes" id="UP000271241">
    <property type="component" value="Unassembled WGS sequence"/>
</dbReference>
<evidence type="ECO:0000313" key="9">
    <source>
        <dbReference type="Proteomes" id="UP000271241"/>
    </source>
</evidence>
<evidence type="ECO:0000313" key="8">
    <source>
        <dbReference type="EMBL" id="RKP06403.1"/>
    </source>
</evidence>
<keyword evidence="5 6" id="KW-0472">Membrane</keyword>
<dbReference type="InterPro" id="IPR007262">
    <property type="entry name" value="Vps55/LEPROT"/>
</dbReference>
<name>A0A4P9XKR1_9FUNG</name>
<dbReference type="Pfam" id="PF04133">
    <property type="entry name" value="Vps55"/>
    <property type="match status" value="1"/>
</dbReference>
<comment type="subcellular location">
    <subcellularLocation>
        <location evidence="1">Membrane</location>
        <topology evidence="1">Multi-pass membrane protein</topology>
    </subcellularLocation>
</comment>
<dbReference type="AlphaFoldDB" id="A0A4P9XKR1"/>
<gene>
    <name evidence="8" type="ORF">THASP1DRAFT_25268</name>
    <name evidence="7" type="ORF">THASP1DRAFT_26113</name>
</gene>
<dbReference type="EMBL" id="KZ992890">
    <property type="protein sequence ID" value="RKP06403.1"/>
    <property type="molecule type" value="Genomic_DNA"/>
</dbReference>
<feature type="transmembrane region" description="Helical" evidence="6">
    <location>
        <begin position="70"/>
        <end position="90"/>
    </location>
</feature>
<feature type="transmembrane region" description="Helical" evidence="6">
    <location>
        <begin position="7"/>
        <end position="29"/>
    </location>
</feature>
<sequence>MAGVKTIIALAFCLACGFLLIILSCALYQNWWPVLVAVTYGLAPLPNMLCARCGYSEDIFTDTQTGFADAGYFLTAVLVVTGLAMPVVLAHAGVIGAAAMAQSVTGGLLVYGTIVAYNHFFGQDDEY</sequence>
<protein>
    <submittedName>
        <fullName evidence="8">Vacuolar protein sorting 55</fullName>
    </submittedName>
</protein>
<evidence type="ECO:0000313" key="7">
    <source>
        <dbReference type="EMBL" id="RKP05376.1"/>
    </source>
</evidence>
<reference evidence="8" key="2">
    <citation type="submission" date="2018-07" db="EMBL/GenBank/DDBJ databases">
        <title>Leveraging single-cell genomics to expand the Fungal Tree of Life.</title>
        <authorList>
            <consortium name="DOE Joint Genome Institute"/>
            <person name="Ahrendt S.R."/>
            <person name="Quandt C.A."/>
            <person name="Ciobanu D."/>
            <person name="Clum A."/>
            <person name="Salamov A."/>
            <person name="Andreopoulos B."/>
            <person name="Cheng J.-F."/>
            <person name="Woyke T."/>
            <person name="Pelin A."/>
            <person name="Henrissat B."/>
            <person name="Reynolds N."/>
            <person name="Benny G.L."/>
            <person name="Smith M.E."/>
            <person name="James T.Y."/>
            <person name="Grigoriev I.V."/>
        </authorList>
    </citation>
    <scope>NUCLEOTIDE SEQUENCE</scope>
    <source>
        <strain evidence="8">RSA 1356</strain>
    </source>
</reference>
<evidence type="ECO:0000256" key="5">
    <source>
        <dbReference type="ARBA" id="ARBA00023136"/>
    </source>
</evidence>
<dbReference type="GO" id="GO:0034424">
    <property type="term" value="C:Vps55/Vps68 complex"/>
    <property type="evidence" value="ECO:0007669"/>
    <property type="project" value="TreeGrafter"/>
</dbReference>
<dbReference type="EMBL" id="KZ993150">
    <property type="protein sequence ID" value="RKP05376.1"/>
    <property type="molecule type" value="Genomic_DNA"/>
</dbReference>
<evidence type="ECO:0000256" key="1">
    <source>
        <dbReference type="ARBA" id="ARBA00004141"/>
    </source>
</evidence>
<keyword evidence="4 6" id="KW-1133">Transmembrane helix</keyword>
<accession>A0A4P9XKR1</accession>
<dbReference type="OrthoDB" id="14246at2759"/>